<evidence type="ECO:0008006" key="5">
    <source>
        <dbReference type="Google" id="ProtNLM"/>
    </source>
</evidence>
<dbReference type="RefSeq" id="WP_167966484.1">
    <property type="nucleotide sequence ID" value="NZ_JAATJJ010000003.1"/>
</dbReference>
<proteinExistence type="predicted"/>
<organism evidence="3 4">
    <name type="scientific">Saonia flava</name>
    <dbReference type="NCBI Taxonomy" id="523696"/>
    <lineage>
        <taxon>Bacteria</taxon>
        <taxon>Pseudomonadati</taxon>
        <taxon>Bacteroidota</taxon>
        <taxon>Flavobacteriia</taxon>
        <taxon>Flavobacteriales</taxon>
        <taxon>Flavobacteriaceae</taxon>
        <taxon>Saonia</taxon>
    </lineage>
</organism>
<keyword evidence="2" id="KW-0732">Signal</keyword>
<feature type="signal peptide" evidence="2">
    <location>
        <begin position="1"/>
        <end position="18"/>
    </location>
</feature>
<accession>A0A846QVB2</accession>
<feature type="compositionally biased region" description="Basic residues" evidence="1">
    <location>
        <begin position="127"/>
        <end position="148"/>
    </location>
</feature>
<sequence>MKKVLVTLLVLVSASTMAQHRGQREGKKMAMMDMNPEQVATLQTKRMILTLELTKEQQEKVHSLNLENAQLLKGKMAEWKAKKENGEIKKPTLEERFAMQNERLDRQIAHQEKMKQILDEDQYSKWKQMRHKKGMHIKKKMHNKRKAK</sequence>
<evidence type="ECO:0000256" key="1">
    <source>
        <dbReference type="SAM" id="MobiDB-lite"/>
    </source>
</evidence>
<evidence type="ECO:0000313" key="3">
    <source>
        <dbReference type="EMBL" id="NJB72866.1"/>
    </source>
</evidence>
<dbReference type="AlphaFoldDB" id="A0A846QVB2"/>
<name>A0A846QVB2_9FLAO</name>
<dbReference type="Proteomes" id="UP000590442">
    <property type="component" value="Unassembled WGS sequence"/>
</dbReference>
<reference evidence="3 4" key="1">
    <citation type="submission" date="2020-03" db="EMBL/GenBank/DDBJ databases">
        <title>Genomic Encyclopedia of Type Strains, Phase IV (KMG-IV): sequencing the most valuable type-strain genomes for metagenomic binning, comparative biology and taxonomic classification.</title>
        <authorList>
            <person name="Goeker M."/>
        </authorList>
    </citation>
    <scope>NUCLEOTIDE SEQUENCE [LARGE SCALE GENOMIC DNA]</scope>
    <source>
        <strain evidence="3 4">DSM 29762</strain>
    </source>
</reference>
<comment type="caution">
    <text evidence="3">The sequence shown here is derived from an EMBL/GenBank/DDBJ whole genome shotgun (WGS) entry which is preliminary data.</text>
</comment>
<gene>
    <name evidence="3" type="ORF">GGR42_003364</name>
</gene>
<dbReference type="EMBL" id="JAATJJ010000003">
    <property type="protein sequence ID" value="NJB72866.1"/>
    <property type="molecule type" value="Genomic_DNA"/>
</dbReference>
<feature type="chain" id="PRO_5032284662" description="LTXXQ motif family protein" evidence="2">
    <location>
        <begin position="19"/>
        <end position="148"/>
    </location>
</feature>
<evidence type="ECO:0000313" key="4">
    <source>
        <dbReference type="Proteomes" id="UP000590442"/>
    </source>
</evidence>
<keyword evidence="4" id="KW-1185">Reference proteome</keyword>
<feature type="region of interest" description="Disordered" evidence="1">
    <location>
        <begin position="122"/>
        <end position="148"/>
    </location>
</feature>
<evidence type="ECO:0000256" key="2">
    <source>
        <dbReference type="SAM" id="SignalP"/>
    </source>
</evidence>
<protein>
    <recommendedName>
        <fullName evidence="5">LTXXQ motif family protein</fullName>
    </recommendedName>
</protein>